<dbReference type="CDD" id="cd01650">
    <property type="entry name" value="RT_nLTR_like"/>
    <property type="match status" value="1"/>
</dbReference>
<evidence type="ECO:0000256" key="1">
    <source>
        <dbReference type="SAM" id="Coils"/>
    </source>
</evidence>
<reference evidence="4 5" key="1">
    <citation type="journal article" date="2019" name="Commun. Biol.">
        <title>The bagworm genome reveals a unique fibroin gene that provides high tensile strength.</title>
        <authorList>
            <person name="Kono N."/>
            <person name="Nakamura H."/>
            <person name="Ohtoshi R."/>
            <person name="Tomita M."/>
            <person name="Numata K."/>
            <person name="Arakawa K."/>
        </authorList>
    </citation>
    <scope>NUCLEOTIDE SEQUENCE [LARGE SCALE GENOMIC DNA]</scope>
</reference>
<keyword evidence="4" id="KW-0808">Transferase</keyword>
<dbReference type="Gene3D" id="3.60.10.10">
    <property type="entry name" value="Endonuclease/exonuclease/phosphatase"/>
    <property type="match status" value="1"/>
</dbReference>
<dbReference type="EMBL" id="BGZK01000314">
    <property type="protein sequence ID" value="GBP36084.1"/>
    <property type="molecule type" value="Genomic_DNA"/>
</dbReference>
<dbReference type="InterPro" id="IPR036691">
    <property type="entry name" value="Endo/exonu/phosph_ase_sf"/>
</dbReference>
<keyword evidence="1" id="KW-0175">Coiled coil</keyword>
<feature type="compositionally biased region" description="Polar residues" evidence="2">
    <location>
        <begin position="207"/>
        <end position="228"/>
    </location>
</feature>
<evidence type="ECO:0000313" key="4">
    <source>
        <dbReference type="EMBL" id="GBP36084.1"/>
    </source>
</evidence>
<dbReference type="Proteomes" id="UP000299102">
    <property type="component" value="Unassembled WGS sequence"/>
</dbReference>
<dbReference type="Pfam" id="PF00078">
    <property type="entry name" value="RVT_1"/>
    <property type="match status" value="1"/>
</dbReference>
<keyword evidence="5" id="KW-1185">Reference proteome</keyword>
<dbReference type="OrthoDB" id="410155at2759"/>
<dbReference type="InterPro" id="IPR005135">
    <property type="entry name" value="Endo/exonuclease/phosphatase"/>
</dbReference>
<gene>
    <name evidence="4" type="primary">RTase</name>
    <name evidence="4" type="ORF">EVAR_93775_1</name>
</gene>
<accession>A0A4C1VDQ9</accession>
<evidence type="ECO:0000256" key="2">
    <source>
        <dbReference type="SAM" id="MobiDB-lite"/>
    </source>
</evidence>
<keyword evidence="4" id="KW-0548">Nucleotidyltransferase</keyword>
<feature type="region of interest" description="Disordered" evidence="2">
    <location>
        <begin position="420"/>
        <end position="467"/>
    </location>
</feature>
<name>A0A4C1VDQ9_EUMVA</name>
<dbReference type="Pfam" id="PF14529">
    <property type="entry name" value="Exo_endo_phos_2"/>
    <property type="match status" value="1"/>
</dbReference>
<feature type="domain" description="Reverse transcriptase" evidence="3">
    <location>
        <begin position="1079"/>
        <end position="1266"/>
    </location>
</feature>
<protein>
    <submittedName>
        <fullName evidence="4">Probable RNA-directed DNA polymerase from transposon BS</fullName>
    </submittedName>
</protein>
<evidence type="ECO:0000313" key="5">
    <source>
        <dbReference type="Proteomes" id="UP000299102"/>
    </source>
</evidence>
<proteinExistence type="predicted"/>
<dbReference type="PANTHER" id="PTHR19446">
    <property type="entry name" value="REVERSE TRANSCRIPTASES"/>
    <property type="match status" value="1"/>
</dbReference>
<dbReference type="PROSITE" id="PS50878">
    <property type="entry name" value="RT_POL"/>
    <property type="match status" value="1"/>
</dbReference>
<dbReference type="InterPro" id="IPR000477">
    <property type="entry name" value="RT_dom"/>
</dbReference>
<keyword evidence="4" id="KW-0695">RNA-directed DNA polymerase</keyword>
<evidence type="ECO:0000259" key="3">
    <source>
        <dbReference type="PROSITE" id="PS50878"/>
    </source>
</evidence>
<sequence>MASSLLQTQSSPHCYLQIIDHSCPNIYGKLMLKLAWSHSMWIFVQPQMLVAVEAISYPSDTKPGILGYKSQYRLLILGQDETGTFVGGSLDSIFAQPQMDPYECAGVRRSFFVNFLVTEAFLVEADVDAQATSFASADAKINGDGGFLAAEALAASSSSVLTPLVAFESCMYLKNDDFKNENSSEQCSKSEDLDRIKSIPELPDAEPNTSVYPDPEQPQQASKALQSKATDLSNALKRLKICLEELERYRHEFVNLKMEANSVAEKWSITPEFSKTRQRKVKRHFDELCEDERLQDPEGFLTMLFLHRKASKWKMNMKSPIRIERRPMPSSGTYMYRLYNVTGLTDRAPSKEFATGPRRYSYATGQHACVSIDFARYRSSDSVLDDRRARESSFAPLQPCGGRRTLSLQQEYNVLQETEATFGGSKSATSSRESSPSPSVCSRKRSSSAFSSEDASDQSDGIVKGSDREVEDRLFTQTCRKPRKLVRRQQTNSIDSVTMELDINTGMSTVGNNTSASASLSGRKATVTAKTVKSRKLNSFLINNSFPFYTFALDEERKVKVVIKGVPIEIKTNEVKADLEYQGYSVLAVHRMHRRDGTALAEECRQYHRFQLLQLSTYEHAALNCHAQSRSVKCPVPHWTKECNRTKDAARDTTRWECPQPTSVPRSAGTVASALGEDISTIMSILQVVRSAEVSEIAAKFRKHGVDRLKIILDNQDLSYSSVELEKYALEYKTDIIMAQETHLKPHFSNSCKISNFILLRTDRQGAPKDGTAIYYNGALYCCLIDTPPLINIEATACRFSMIGHGILILVSVYLPPKKVLLRSDLEALFALRDAVILFGDFNGKSTNWKCNYSNRNGREIEALAKSLHFNIVTPLTPTYDPNNNNHRPDILDIALMKGVALKLSCIEPLQWLNSDHRPALMMSSSRTVPAKSDRRELPGDVIELIRDKNAAFRRAGKYPTCESRSRAAVLTPTLKLPDDSIAFDDREKAECLSDSIEHQCSDNPPYDFENVWWVEEEVFHRVSLPPRDDLDSITHDKVSKHIKGLKIKKAPGGDTISSKALKCFSAPLVALLVVIFNACIQNCYFPTVTKEPVVISIPKPGKPRDLSASYRSISILNVLGKLFEKTLKTRLSDHLIGKGFIINEQYGFRTNNFCLQQALRLIEYIPEGFKVKRKTVAVFFDVAKAFVRVWARLDNTYSSMRPIRAGVLQGSTLFPLLYSAYVNDIPRLSIGVQLALFADDTALYLRSNSIGNILPRLQRAIDELT</sequence>
<dbReference type="SUPFAM" id="SSF56219">
    <property type="entry name" value="DNase I-like"/>
    <property type="match status" value="1"/>
</dbReference>
<comment type="caution">
    <text evidence="4">The sequence shown here is derived from an EMBL/GenBank/DDBJ whole genome shotgun (WGS) entry which is preliminary data.</text>
</comment>
<organism evidence="4 5">
    <name type="scientific">Eumeta variegata</name>
    <name type="common">Bagworm moth</name>
    <name type="synonym">Eumeta japonica</name>
    <dbReference type="NCBI Taxonomy" id="151549"/>
    <lineage>
        <taxon>Eukaryota</taxon>
        <taxon>Metazoa</taxon>
        <taxon>Ecdysozoa</taxon>
        <taxon>Arthropoda</taxon>
        <taxon>Hexapoda</taxon>
        <taxon>Insecta</taxon>
        <taxon>Pterygota</taxon>
        <taxon>Neoptera</taxon>
        <taxon>Endopterygota</taxon>
        <taxon>Lepidoptera</taxon>
        <taxon>Glossata</taxon>
        <taxon>Ditrysia</taxon>
        <taxon>Tineoidea</taxon>
        <taxon>Psychidae</taxon>
        <taxon>Oiketicinae</taxon>
        <taxon>Eumeta</taxon>
    </lineage>
</organism>
<feature type="region of interest" description="Disordered" evidence="2">
    <location>
        <begin position="200"/>
        <end position="228"/>
    </location>
</feature>
<dbReference type="AlphaFoldDB" id="A0A4C1VDQ9"/>
<feature type="compositionally biased region" description="Low complexity" evidence="2">
    <location>
        <begin position="425"/>
        <end position="453"/>
    </location>
</feature>
<feature type="coiled-coil region" evidence="1">
    <location>
        <begin position="232"/>
        <end position="266"/>
    </location>
</feature>
<dbReference type="GO" id="GO:0003964">
    <property type="term" value="F:RNA-directed DNA polymerase activity"/>
    <property type="evidence" value="ECO:0007669"/>
    <property type="project" value="UniProtKB-KW"/>
</dbReference>